<dbReference type="Pfam" id="PF13455">
    <property type="entry name" value="MUG113"/>
    <property type="match status" value="1"/>
</dbReference>
<evidence type="ECO:0000313" key="4">
    <source>
        <dbReference type="Proteomes" id="UP001057375"/>
    </source>
</evidence>
<keyword evidence="4" id="KW-1185">Reference proteome</keyword>
<dbReference type="SMART" id="SM00974">
    <property type="entry name" value="T5orf172"/>
    <property type="match status" value="1"/>
</dbReference>
<feature type="non-terminal residue" evidence="3">
    <location>
        <position position="1"/>
    </location>
</feature>
<proteinExistence type="predicted"/>
<dbReference type="InterPro" id="IPR018306">
    <property type="entry name" value="Phage_T5_Orf172_DNA-bd"/>
</dbReference>
<evidence type="ECO:0000313" key="3">
    <source>
        <dbReference type="EMBL" id="GKT31986.1"/>
    </source>
</evidence>
<organism evidence="3 4">
    <name type="scientific">Aduncisulcus paluster</name>
    <dbReference type="NCBI Taxonomy" id="2918883"/>
    <lineage>
        <taxon>Eukaryota</taxon>
        <taxon>Metamonada</taxon>
        <taxon>Carpediemonas-like organisms</taxon>
        <taxon>Aduncisulcus</taxon>
    </lineage>
</organism>
<evidence type="ECO:0000256" key="1">
    <source>
        <dbReference type="SAM" id="Coils"/>
    </source>
</evidence>
<protein>
    <submittedName>
        <fullName evidence="3">GIY-YIG nuclease family protein</fullName>
    </submittedName>
</protein>
<dbReference type="EMBL" id="BQXS01009810">
    <property type="protein sequence ID" value="GKT31986.1"/>
    <property type="molecule type" value="Genomic_DNA"/>
</dbReference>
<name>A0ABQ5KJ81_9EUKA</name>
<comment type="caution">
    <text evidence="3">The sequence shown here is derived from an EMBL/GenBank/DDBJ whole genome shotgun (WGS) entry which is preliminary data.</text>
</comment>
<feature type="coiled-coil region" evidence="1">
    <location>
        <begin position="199"/>
        <end position="291"/>
    </location>
</feature>
<gene>
    <name evidence="3" type="ORF">ADUPG1_006278</name>
</gene>
<feature type="domain" description="Bacteriophage T5 Orf172 DNA-binding" evidence="2">
    <location>
        <begin position="304"/>
        <end position="375"/>
    </location>
</feature>
<feature type="non-terminal residue" evidence="3">
    <location>
        <position position="375"/>
    </location>
</feature>
<accession>A0ABQ5KJ81</accession>
<reference evidence="3" key="1">
    <citation type="submission" date="2022-03" db="EMBL/GenBank/DDBJ databases">
        <title>Draft genome sequence of Aduncisulcus paluster, a free-living microaerophilic Fornicata.</title>
        <authorList>
            <person name="Yuyama I."/>
            <person name="Kume K."/>
            <person name="Tamura T."/>
            <person name="Inagaki Y."/>
            <person name="Hashimoto T."/>
        </authorList>
    </citation>
    <scope>NUCLEOTIDE SEQUENCE</scope>
    <source>
        <strain evidence="3">NY0171</strain>
    </source>
</reference>
<feature type="coiled-coil region" evidence="1">
    <location>
        <begin position="2"/>
        <end position="47"/>
    </location>
</feature>
<keyword evidence="1" id="KW-0175">Coiled coil</keyword>
<evidence type="ECO:0000259" key="2">
    <source>
        <dbReference type="SMART" id="SM00974"/>
    </source>
</evidence>
<sequence>VNTELILTEAKIEKTIEEAEEEKANILKDAKKELLLTEDRIGRLKETDIEITTRLKLSRNIIEDITDKCSRLASDIELITDDDLLSSQSYQEDRKEIKARLKKLAINAIDGVKGSNADVNIGKFIGISAKADIAGALLLTTVEMLCSKVNANNGHNALEKLFETIIATESLIKCIDSRAFINDEFRKLLEERLIIEINYKKAKQIAQEEQREIREQEREERKAREEAEKIEQETKNEERIKNEAIAEIESQMLEKSDAERAIFEEKLNKLKSELEEVHQRYERARSRAQDTKQGNVYIISNIGSFGKNVFKIGMTRRMEPLDRVHELGNASVPFRFDVHALLESDDAPQLESTLHSIFDHKRVNKINRRKEYFNI</sequence>
<dbReference type="Proteomes" id="UP001057375">
    <property type="component" value="Unassembled WGS sequence"/>
</dbReference>